<evidence type="ECO:0000313" key="2">
    <source>
        <dbReference type="EMBL" id="MCL7031527.1"/>
    </source>
</evidence>
<dbReference type="EMBL" id="JAJJMA010112999">
    <property type="protein sequence ID" value="MCL7031527.1"/>
    <property type="molecule type" value="Genomic_DNA"/>
</dbReference>
<feature type="compositionally biased region" description="Basic and acidic residues" evidence="1">
    <location>
        <begin position="41"/>
        <end position="54"/>
    </location>
</feature>
<organism evidence="2 3">
    <name type="scientific">Papaver nudicaule</name>
    <name type="common">Iceland poppy</name>
    <dbReference type="NCBI Taxonomy" id="74823"/>
    <lineage>
        <taxon>Eukaryota</taxon>
        <taxon>Viridiplantae</taxon>
        <taxon>Streptophyta</taxon>
        <taxon>Embryophyta</taxon>
        <taxon>Tracheophyta</taxon>
        <taxon>Spermatophyta</taxon>
        <taxon>Magnoliopsida</taxon>
        <taxon>Ranunculales</taxon>
        <taxon>Papaveraceae</taxon>
        <taxon>Papaveroideae</taxon>
        <taxon>Papaver</taxon>
    </lineage>
</organism>
<sequence>MDDQQNGEKGQEPNSLATAAALKEKRARSDTTLASFMGKNKPKDEVYWDDDSGKPKSRNSTQYSDVIGVLLKQSRRFKWHKHWDKQDDEAKDWLWAELMDLFTLDDCRKKDTLSIAGGIFRNKKSTWKSGKYKKSNTLAQNLAGRPNALTEGEWNELVKHWDGAEHQKLSAKNIISRSKQKTKHTMGRKNYARCKAEL</sequence>
<dbReference type="InterPro" id="IPR004252">
    <property type="entry name" value="Probable_transposase_24"/>
</dbReference>
<feature type="non-terminal residue" evidence="2">
    <location>
        <position position="1"/>
    </location>
</feature>
<protein>
    <submittedName>
        <fullName evidence="2">Uncharacterized protein</fullName>
    </submittedName>
</protein>
<evidence type="ECO:0000256" key="1">
    <source>
        <dbReference type="SAM" id="MobiDB-lite"/>
    </source>
</evidence>
<name>A0AA41S792_PAPNU</name>
<comment type="caution">
    <text evidence="2">The sequence shown here is derived from an EMBL/GenBank/DDBJ whole genome shotgun (WGS) entry which is preliminary data.</text>
</comment>
<dbReference type="Proteomes" id="UP001177140">
    <property type="component" value="Unassembled WGS sequence"/>
</dbReference>
<dbReference type="AlphaFoldDB" id="A0AA41S792"/>
<reference evidence="2" key="1">
    <citation type="submission" date="2022-03" db="EMBL/GenBank/DDBJ databases">
        <title>A functionally conserved STORR gene fusion in Papaver species that diverged 16.8 million years ago.</title>
        <authorList>
            <person name="Catania T."/>
        </authorList>
    </citation>
    <scope>NUCLEOTIDE SEQUENCE</scope>
    <source>
        <strain evidence="2">S-191538</strain>
    </source>
</reference>
<proteinExistence type="predicted"/>
<keyword evidence="3" id="KW-1185">Reference proteome</keyword>
<dbReference type="Pfam" id="PF03004">
    <property type="entry name" value="Transposase_24"/>
    <property type="match status" value="1"/>
</dbReference>
<accession>A0AA41S792</accession>
<evidence type="ECO:0000313" key="3">
    <source>
        <dbReference type="Proteomes" id="UP001177140"/>
    </source>
</evidence>
<gene>
    <name evidence="2" type="ORF">MKW94_000787</name>
</gene>
<feature type="region of interest" description="Disordered" evidence="1">
    <location>
        <begin position="21"/>
        <end position="60"/>
    </location>
</feature>